<feature type="non-terminal residue" evidence="1">
    <location>
        <position position="1"/>
    </location>
</feature>
<protein>
    <submittedName>
        <fullName evidence="1">Transposase domain-containing protein</fullName>
    </submittedName>
</protein>
<comment type="caution">
    <text evidence="1">The sequence shown here is derived from an EMBL/GenBank/DDBJ whole genome shotgun (WGS) entry which is preliminary data.</text>
</comment>
<evidence type="ECO:0000313" key="2">
    <source>
        <dbReference type="Proteomes" id="UP000318681"/>
    </source>
</evidence>
<gene>
    <name evidence="1" type="ORF">FOY91_09685</name>
</gene>
<evidence type="ECO:0000313" key="1">
    <source>
        <dbReference type="EMBL" id="TVV74444.1"/>
    </source>
</evidence>
<dbReference type="AlphaFoldDB" id="A0A558R4X8"/>
<accession>A0A558R4X8</accession>
<sequence>IAKIAHDWPASRWDELMPWNWPTATDQNITQAA</sequence>
<name>A0A558R4X8_9SPHN</name>
<organism evidence="1 2">
    <name type="scientific">Alterirhizorhabdus solaris</name>
    <dbReference type="NCBI Taxonomy" id="2529389"/>
    <lineage>
        <taxon>Bacteria</taxon>
        <taxon>Pseudomonadati</taxon>
        <taxon>Pseudomonadota</taxon>
        <taxon>Alphaproteobacteria</taxon>
        <taxon>Sphingomonadales</taxon>
        <taxon>Rhizorhabdaceae</taxon>
        <taxon>Alterirhizorhabdus</taxon>
    </lineage>
</organism>
<keyword evidence="2" id="KW-1185">Reference proteome</keyword>
<reference evidence="1 2" key="1">
    <citation type="submission" date="2019-07" db="EMBL/GenBank/DDBJ databases">
        <title>Sphingomonas solaris sp. nov., isolated from a solar panel from Boston, Massachusetts.</title>
        <authorList>
            <person name="Tanner K."/>
            <person name="Pascual J."/>
            <person name="Mancuso C."/>
            <person name="Pereto J."/>
            <person name="Khalil A."/>
            <person name="Vilanova C."/>
        </authorList>
    </citation>
    <scope>NUCLEOTIDE SEQUENCE [LARGE SCALE GENOMIC DNA]</scope>
    <source>
        <strain evidence="1 2">R4DWN</strain>
    </source>
</reference>
<proteinExistence type="predicted"/>
<dbReference type="Proteomes" id="UP000318681">
    <property type="component" value="Unassembled WGS sequence"/>
</dbReference>
<dbReference type="OrthoDB" id="9800877at2"/>
<dbReference type="EMBL" id="VNIM01000033">
    <property type="protein sequence ID" value="TVV74444.1"/>
    <property type="molecule type" value="Genomic_DNA"/>
</dbReference>